<keyword evidence="2" id="KW-1185">Reference proteome</keyword>
<dbReference type="EMBL" id="KK914442">
    <property type="protein sequence ID" value="KDP36306.1"/>
    <property type="molecule type" value="Genomic_DNA"/>
</dbReference>
<proteinExistence type="predicted"/>
<sequence>MARFGGCQALEVWRSQHGPCCLARSEEGLVARACALAQFRACAPLEVQGMCSMGVLQRHGPGLHLQCGHGRAP</sequence>
<reference evidence="1 2" key="1">
    <citation type="journal article" date="2014" name="PLoS ONE">
        <title>Global Analysis of Gene Expression Profiles in Physic Nut (Jatropha curcas L.) Seedlings Exposed to Salt Stress.</title>
        <authorList>
            <person name="Zhang L."/>
            <person name="Zhang C."/>
            <person name="Wu P."/>
            <person name="Chen Y."/>
            <person name="Li M."/>
            <person name="Jiang H."/>
            <person name="Wu G."/>
        </authorList>
    </citation>
    <scope>NUCLEOTIDE SEQUENCE [LARGE SCALE GENOMIC DNA]</scope>
    <source>
        <strain evidence="2">cv. GZQX0401</strain>
        <tissue evidence="1">Young leaves</tissue>
    </source>
</reference>
<accession>A0A067KJB2</accession>
<protein>
    <submittedName>
        <fullName evidence="1">Uncharacterized protein</fullName>
    </submittedName>
</protein>
<organism evidence="1 2">
    <name type="scientific">Jatropha curcas</name>
    <name type="common">Barbados nut</name>
    <dbReference type="NCBI Taxonomy" id="180498"/>
    <lineage>
        <taxon>Eukaryota</taxon>
        <taxon>Viridiplantae</taxon>
        <taxon>Streptophyta</taxon>
        <taxon>Embryophyta</taxon>
        <taxon>Tracheophyta</taxon>
        <taxon>Spermatophyta</taxon>
        <taxon>Magnoliopsida</taxon>
        <taxon>eudicotyledons</taxon>
        <taxon>Gunneridae</taxon>
        <taxon>Pentapetalae</taxon>
        <taxon>rosids</taxon>
        <taxon>fabids</taxon>
        <taxon>Malpighiales</taxon>
        <taxon>Euphorbiaceae</taxon>
        <taxon>Crotonoideae</taxon>
        <taxon>Jatropheae</taxon>
        <taxon>Jatropha</taxon>
    </lineage>
</organism>
<evidence type="ECO:0000313" key="2">
    <source>
        <dbReference type="Proteomes" id="UP000027138"/>
    </source>
</evidence>
<dbReference type="AlphaFoldDB" id="A0A067KJB2"/>
<name>A0A067KJB2_JATCU</name>
<gene>
    <name evidence="1" type="ORF">JCGZ_09521</name>
</gene>
<dbReference type="Proteomes" id="UP000027138">
    <property type="component" value="Unassembled WGS sequence"/>
</dbReference>
<evidence type="ECO:0000313" key="1">
    <source>
        <dbReference type="EMBL" id="KDP36306.1"/>
    </source>
</evidence>